<evidence type="ECO:0000313" key="4">
    <source>
        <dbReference type="Proteomes" id="UP000728032"/>
    </source>
</evidence>
<dbReference type="EMBL" id="OC921090">
    <property type="protein sequence ID" value="CAD7653097.1"/>
    <property type="molecule type" value="Genomic_DNA"/>
</dbReference>
<feature type="domain" description="Sarcoglycan alpha/epsilon second" evidence="2">
    <location>
        <begin position="2"/>
        <end position="108"/>
    </location>
</feature>
<dbReference type="InterPro" id="IPR048347">
    <property type="entry name" value="Sarcoglycan_C"/>
</dbReference>
<dbReference type="GO" id="GO:0016012">
    <property type="term" value="C:sarcoglycan complex"/>
    <property type="evidence" value="ECO:0007669"/>
    <property type="project" value="InterPro"/>
</dbReference>
<dbReference type="Proteomes" id="UP000728032">
    <property type="component" value="Unassembled WGS sequence"/>
</dbReference>
<accession>A0A7R9M627</accession>
<protein>
    <recommendedName>
        <fullName evidence="2">Sarcoglycan alpha/epsilon second domain-containing protein</fullName>
    </recommendedName>
</protein>
<sequence>MFENNRFDDVLEIFRDKLWKESRDVYITQIASPLDVGGRLPLDPREKEGVIIRIGSIDDYTRDILDLEREVDRIKNRNPCPRKYKATTAEYMFRNKGFYSDWCSFQLIRASSIGQPVEPVLKTDIPVSFAPNDDNFYDNYKPFGQSYPSRDYTVDLIVCFAIPFLIAAMIVSSLTCIFFYNNEDLSKGCNETPVQLEQYNSISRATLRLRSLAQNRYYSVADVYSLSSLPPKLPLHITGTSTLPKAMSLAKYVIRLFLT</sequence>
<gene>
    <name evidence="3" type="ORF">ONB1V03_LOCUS9755</name>
</gene>
<dbReference type="AlphaFoldDB" id="A0A7R9M627"/>
<proteinExistence type="predicted"/>
<reference evidence="3" key="1">
    <citation type="submission" date="2020-11" db="EMBL/GenBank/DDBJ databases">
        <authorList>
            <person name="Tran Van P."/>
        </authorList>
    </citation>
    <scope>NUCLEOTIDE SEQUENCE</scope>
</reference>
<feature type="transmembrane region" description="Helical" evidence="1">
    <location>
        <begin position="156"/>
        <end position="180"/>
    </location>
</feature>
<dbReference type="PANTHER" id="PTHR10132:SF14">
    <property type="entry name" value="SARCOGLYCAN ALPHA, ISOFORM C"/>
    <property type="match status" value="1"/>
</dbReference>
<keyword evidence="4" id="KW-1185">Reference proteome</keyword>
<dbReference type="EMBL" id="CAJPVJ010006265">
    <property type="protein sequence ID" value="CAG2170284.1"/>
    <property type="molecule type" value="Genomic_DNA"/>
</dbReference>
<keyword evidence="1" id="KW-0472">Membrane</keyword>
<dbReference type="InterPro" id="IPR008908">
    <property type="entry name" value="Sarcoglycan_alpha/epsilon"/>
</dbReference>
<dbReference type="OrthoDB" id="10019906at2759"/>
<evidence type="ECO:0000313" key="3">
    <source>
        <dbReference type="EMBL" id="CAD7653097.1"/>
    </source>
</evidence>
<organism evidence="3">
    <name type="scientific">Oppiella nova</name>
    <dbReference type="NCBI Taxonomy" id="334625"/>
    <lineage>
        <taxon>Eukaryota</taxon>
        <taxon>Metazoa</taxon>
        <taxon>Ecdysozoa</taxon>
        <taxon>Arthropoda</taxon>
        <taxon>Chelicerata</taxon>
        <taxon>Arachnida</taxon>
        <taxon>Acari</taxon>
        <taxon>Acariformes</taxon>
        <taxon>Sarcoptiformes</taxon>
        <taxon>Oribatida</taxon>
        <taxon>Brachypylina</taxon>
        <taxon>Oppioidea</taxon>
        <taxon>Oppiidae</taxon>
        <taxon>Oppiella</taxon>
    </lineage>
</organism>
<dbReference type="PANTHER" id="PTHR10132">
    <property type="entry name" value="ALPHA-/EPSILON-SARCOGLYCAN FAMILY MEMBER"/>
    <property type="match status" value="1"/>
</dbReference>
<evidence type="ECO:0000256" key="1">
    <source>
        <dbReference type="SAM" id="Phobius"/>
    </source>
</evidence>
<dbReference type="Pfam" id="PF20989">
    <property type="entry name" value="Sarcoglycan_2_C"/>
    <property type="match status" value="1"/>
</dbReference>
<keyword evidence="1" id="KW-0812">Transmembrane</keyword>
<name>A0A7R9M627_9ACAR</name>
<keyword evidence="1" id="KW-1133">Transmembrane helix</keyword>
<evidence type="ECO:0000259" key="2">
    <source>
        <dbReference type="Pfam" id="PF20989"/>
    </source>
</evidence>